<comment type="caution">
    <text evidence="1">The sequence shown here is derived from an EMBL/GenBank/DDBJ whole genome shotgun (WGS) entry which is preliminary data.</text>
</comment>
<accession>A0ABQ8MC88</accession>
<evidence type="ECO:0000313" key="2">
    <source>
        <dbReference type="Proteomes" id="UP000830375"/>
    </source>
</evidence>
<sequence>MPVVWLDTSMCKWGVIMGRVVRWKVMTTDVAVWLGSPLQWHTSVWLLDERPETVADKLPGDQGCPSGSLGILDVYERLPHSHLDRQSSGGGIHQPSSRSLLTCPAEGDTIKYSFQSGQSMYHRLNCGMDLLSREDIVPREWRLYPQKSVPLMGDMMSNC</sequence>
<dbReference type="Proteomes" id="UP000830375">
    <property type="component" value="Unassembled WGS sequence"/>
</dbReference>
<evidence type="ECO:0000313" key="1">
    <source>
        <dbReference type="EMBL" id="KAI2659473.1"/>
    </source>
</evidence>
<organism evidence="1 2">
    <name type="scientific">Labeo rohita</name>
    <name type="common">Indian major carp</name>
    <name type="synonym">Cyprinus rohita</name>
    <dbReference type="NCBI Taxonomy" id="84645"/>
    <lineage>
        <taxon>Eukaryota</taxon>
        <taxon>Metazoa</taxon>
        <taxon>Chordata</taxon>
        <taxon>Craniata</taxon>
        <taxon>Vertebrata</taxon>
        <taxon>Euteleostomi</taxon>
        <taxon>Actinopterygii</taxon>
        <taxon>Neopterygii</taxon>
        <taxon>Teleostei</taxon>
        <taxon>Ostariophysi</taxon>
        <taxon>Cypriniformes</taxon>
        <taxon>Cyprinidae</taxon>
        <taxon>Labeoninae</taxon>
        <taxon>Labeonini</taxon>
        <taxon>Labeo</taxon>
    </lineage>
</organism>
<reference evidence="1 2" key="1">
    <citation type="submission" date="2022-01" db="EMBL/GenBank/DDBJ databases">
        <title>A high-quality chromosome-level genome assembly of rohu carp, Labeo rohita.</title>
        <authorList>
            <person name="Arick M.A. II"/>
            <person name="Hsu C.-Y."/>
            <person name="Magbanua Z."/>
            <person name="Pechanova O."/>
            <person name="Grover C."/>
            <person name="Miller E."/>
            <person name="Thrash A."/>
            <person name="Ezzel L."/>
            <person name="Alam S."/>
            <person name="Benzie J."/>
            <person name="Hamilton M."/>
            <person name="Karsi A."/>
            <person name="Lawrence M.L."/>
            <person name="Peterson D.G."/>
        </authorList>
    </citation>
    <scope>NUCLEOTIDE SEQUENCE [LARGE SCALE GENOMIC DNA]</scope>
    <source>
        <strain evidence="2">BAU-BD-2019</strain>
        <tissue evidence="1">Blood</tissue>
    </source>
</reference>
<proteinExistence type="predicted"/>
<keyword evidence="2" id="KW-1185">Reference proteome</keyword>
<dbReference type="EMBL" id="JACTAM010000011">
    <property type="protein sequence ID" value="KAI2659473.1"/>
    <property type="molecule type" value="Genomic_DNA"/>
</dbReference>
<name>A0ABQ8MC88_LABRO</name>
<protein>
    <submittedName>
        <fullName evidence="1">Transducin-like enhancer protein 1</fullName>
    </submittedName>
</protein>
<gene>
    <name evidence="1" type="ORF">H4Q32_023787</name>
</gene>